<protein>
    <recommendedName>
        <fullName evidence="3">SH3 domain-containing protein</fullName>
    </recommendedName>
</protein>
<dbReference type="InterPro" id="IPR036116">
    <property type="entry name" value="FN3_sf"/>
</dbReference>
<reference evidence="1 2" key="1">
    <citation type="submission" date="2020-08" db="EMBL/GenBank/DDBJ databases">
        <title>Bridging the membrane lipid divide: bacteria of the FCB group superphylum have the potential to synthesize archaeal ether lipids.</title>
        <authorList>
            <person name="Villanueva L."/>
            <person name="Von Meijenfeldt F.A.B."/>
            <person name="Westbye A.B."/>
            <person name="Yadav S."/>
            <person name="Hopmans E.C."/>
            <person name="Dutilh B.E."/>
            <person name="Sinninghe Damste J.S."/>
        </authorList>
    </citation>
    <scope>NUCLEOTIDE SEQUENCE [LARGE SCALE GENOMIC DNA]</scope>
    <source>
        <strain evidence="1">NIOZ-UU36</strain>
    </source>
</reference>
<evidence type="ECO:0000313" key="1">
    <source>
        <dbReference type="EMBL" id="MBC8336372.1"/>
    </source>
</evidence>
<dbReference type="SUPFAM" id="SSF49265">
    <property type="entry name" value="Fibronectin type III"/>
    <property type="match status" value="1"/>
</dbReference>
<dbReference type="PROSITE" id="PS51257">
    <property type="entry name" value="PROKAR_LIPOPROTEIN"/>
    <property type="match status" value="1"/>
</dbReference>
<dbReference type="AlphaFoldDB" id="A0A8J6TK90"/>
<accession>A0A8J6TK90</accession>
<evidence type="ECO:0008006" key="3">
    <source>
        <dbReference type="Google" id="ProtNLM"/>
    </source>
</evidence>
<sequence>MNKLVFILNVVFLMTACGPSPEEQATMTAAAWTATFTETTTPTSTLTPTLTSTATATITATPTQTPTPTITPTPTFAFPGVVVSAAQAHCRYGPNVAYLHAADLYEGDKGTVRSRWNLSKWLYVKFDKLDYFCWVAPSVVEVSGDIQTVVKLDELNLQQIGYNQYGPPGNVAATRNGSQVTITWNQVKMTKDKDRGYFLDMFVCQDGYYLWWPISFSDQFTTSYTVKDEAGCPIPSQGVIYTVEKHGYSEPKTIIWPSP</sequence>
<name>A0A8J6TK90_9CHLR</name>
<organism evidence="1 2">
    <name type="scientific">Candidatus Desulfolinea nitratireducens</name>
    <dbReference type="NCBI Taxonomy" id="2841698"/>
    <lineage>
        <taxon>Bacteria</taxon>
        <taxon>Bacillati</taxon>
        <taxon>Chloroflexota</taxon>
        <taxon>Anaerolineae</taxon>
        <taxon>Anaerolineales</taxon>
        <taxon>Anaerolineales incertae sedis</taxon>
        <taxon>Candidatus Desulfolinea</taxon>
    </lineage>
</organism>
<comment type="caution">
    <text evidence="1">The sequence shown here is derived from an EMBL/GenBank/DDBJ whole genome shotgun (WGS) entry which is preliminary data.</text>
</comment>
<dbReference type="EMBL" id="JACNJN010000157">
    <property type="protein sequence ID" value="MBC8336372.1"/>
    <property type="molecule type" value="Genomic_DNA"/>
</dbReference>
<evidence type="ECO:0000313" key="2">
    <source>
        <dbReference type="Proteomes" id="UP000614469"/>
    </source>
</evidence>
<proteinExistence type="predicted"/>
<gene>
    <name evidence="1" type="ORF">H8E29_13995</name>
</gene>
<dbReference type="Proteomes" id="UP000614469">
    <property type="component" value="Unassembled WGS sequence"/>
</dbReference>